<name>A0ABU3BPY0_9BACT</name>
<dbReference type="InterPro" id="IPR018841">
    <property type="entry name" value="DUF2442"/>
</dbReference>
<dbReference type="InterPro" id="IPR036782">
    <property type="entry name" value="NE0471-like_N"/>
</dbReference>
<proteinExistence type="predicted"/>
<dbReference type="Pfam" id="PF10387">
    <property type="entry name" value="DUF2442"/>
    <property type="match status" value="1"/>
</dbReference>
<keyword evidence="2" id="KW-1185">Reference proteome</keyword>
<evidence type="ECO:0000313" key="2">
    <source>
        <dbReference type="Proteomes" id="UP001267426"/>
    </source>
</evidence>
<dbReference type="Gene3D" id="3.30.2020.10">
    <property type="entry name" value="NE0471-like N-terminal domain"/>
    <property type="match status" value="1"/>
</dbReference>
<comment type="caution">
    <text evidence="1">The sequence shown here is derived from an EMBL/GenBank/DDBJ whole genome shotgun (WGS) entry which is preliminary data.</text>
</comment>
<accession>A0ABU3BPY0</accession>
<organism evidence="1 2">
    <name type="scientific">Rubrivirga litoralis</name>
    <dbReference type="NCBI Taxonomy" id="3075598"/>
    <lineage>
        <taxon>Bacteria</taxon>
        <taxon>Pseudomonadati</taxon>
        <taxon>Rhodothermota</taxon>
        <taxon>Rhodothermia</taxon>
        <taxon>Rhodothermales</taxon>
        <taxon>Rubricoccaceae</taxon>
        <taxon>Rubrivirga</taxon>
    </lineage>
</organism>
<dbReference type="Proteomes" id="UP001267426">
    <property type="component" value="Unassembled WGS sequence"/>
</dbReference>
<dbReference type="SUPFAM" id="SSF143880">
    <property type="entry name" value="NE0471 N-terminal domain-like"/>
    <property type="match status" value="1"/>
</dbReference>
<sequence>MADVLRIADADPLGGHTLQLTFSTGEVRGVNVLPLIERVGGAVFAPLRGPSYFARVSVAPVCGTVVWPNGADLAPTALHELEAAEVVVRAD</sequence>
<dbReference type="RefSeq" id="WP_311662694.1">
    <property type="nucleotide sequence ID" value="NZ_JAVRHT010000011.1"/>
</dbReference>
<gene>
    <name evidence="1" type="ORF">RM540_06265</name>
</gene>
<reference evidence="1 2" key="1">
    <citation type="submission" date="2023-09" db="EMBL/GenBank/DDBJ databases">
        <authorList>
            <person name="Rey-Velasco X."/>
        </authorList>
    </citation>
    <scope>NUCLEOTIDE SEQUENCE [LARGE SCALE GENOMIC DNA]</scope>
    <source>
        <strain evidence="1 2">F394</strain>
    </source>
</reference>
<dbReference type="EMBL" id="JAVRHT010000011">
    <property type="protein sequence ID" value="MDT0631351.1"/>
    <property type="molecule type" value="Genomic_DNA"/>
</dbReference>
<evidence type="ECO:0000313" key="1">
    <source>
        <dbReference type="EMBL" id="MDT0631351.1"/>
    </source>
</evidence>
<protein>
    <submittedName>
        <fullName evidence="1">DUF2442 domain-containing protein</fullName>
    </submittedName>
</protein>